<dbReference type="AlphaFoldDB" id="A0A8I1LDU4"/>
<dbReference type="RefSeq" id="WP_200436351.1">
    <property type="nucleotide sequence ID" value="NZ_JAEHFL010000035.1"/>
</dbReference>
<gene>
    <name evidence="1" type="ORF">JDP02_11715</name>
</gene>
<sequence length="407" mass="44948">MSVSVPIFLSSEKYWGRFLIFFIPPRLDLKMGKMLSKKHSFSWLAVPAACLVLVGCTDGERSTGDKQAWASPGNFVVSYGPVVEPFPSSIHNAYYLYSPSGQRLASSQGQGSWTPVALTTREGSFGYFSDSIKDLGSSEEKASFLERSPVSFYGGSPAGNLTVGIVNDSDSAEFHHSLVVFHGQSTFKEPVPTVPHSLAVGEDAALVVGDSYEGERHKKDLVLVRSDGSVKTIDFPRGYDTSIPDFKYPHVNYLGNGVFEVLEGRTKGEVTRFKSFEVRISDDDELITQKVSHFSMALPKDFAVTRSLPLGENGVIDTNGNVFINHRDTKPPEFTGTIPEFHEKSFVPVNFSAEALFGIRRKDSIEIRRWDAPEEITARLSYEKDACSDEACGISSISRTSYSEQMR</sequence>
<dbReference type="EMBL" id="JAEHFL010000035">
    <property type="protein sequence ID" value="MBK3429159.1"/>
    <property type="molecule type" value="Genomic_DNA"/>
</dbReference>
<comment type="caution">
    <text evidence="1">The sequence shown here is derived from an EMBL/GenBank/DDBJ whole genome shotgun (WGS) entry which is preliminary data.</text>
</comment>
<dbReference type="Proteomes" id="UP000603369">
    <property type="component" value="Unassembled WGS sequence"/>
</dbReference>
<name>A0A8I1LDU4_9CORY</name>
<keyword evidence="2" id="KW-1185">Reference proteome</keyword>
<protein>
    <submittedName>
        <fullName evidence="1">Uncharacterized protein</fullName>
    </submittedName>
</protein>
<reference evidence="1 2" key="1">
    <citation type="submission" date="2020-12" db="EMBL/GenBank/DDBJ databases">
        <title>Draft genome sequence of the commensal strain Corynebacterium tuberculostearicum MFP09/CIP 102622 isolated from human skin.</title>
        <authorList>
            <person name="Boukerb A.M."/>
            <person name="Janvier X."/>
            <person name="Feuilloley M.G.J."/>
            <person name="Groboillot A."/>
        </authorList>
    </citation>
    <scope>NUCLEOTIDE SEQUENCE [LARGE SCALE GENOMIC DNA]</scope>
    <source>
        <strain evidence="1 2">CIP 102622</strain>
    </source>
</reference>
<proteinExistence type="predicted"/>
<evidence type="ECO:0000313" key="2">
    <source>
        <dbReference type="Proteomes" id="UP000603369"/>
    </source>
</evidence>
<evidence type="ECO:0000313" key="1">
    <source>
        <dbReference type="EMBL" id="MBK3429159.1"/>
    </source>
</evidence>
<organism evidence="1 2">
    <name type="scientific">Corynebacterium tuberculostearicum</name>
    <dbReference type="NCBI Taxonomy" id="38304"/>
    <lineage>
        <taxon>Bacteria</taxon>
        <taxon>Bacillati</taxon>
        <taxon>Actinomycetota</taxon>
        <taxon>Actinomycetes</taxon>
        <taxon>Mycobacteriales</taxon>
        <taxon>Corynebacteriaceae</taxon>
        <taxon>Corynebacterium</taxon>
    </lineage>
</organism>
<accession>A0A8I1LDU4</accession>